<dbReference type="RefSeq" id="WP_208567967.1">
    <property type="nucleotide sequence ID" value="NZ_JAGFWR010000008.1"/>
</dbReference>
<evidence type="ECO:0000259" key="4">
    <source>
        <dbReference type="PROSITE" id="PS51462"/>
    </source>
</evidence>
<dbReference type="Proteomes" id="UP000671399">
    <property type="component" value="Unassembled WGS sequence"/>
</dbReference>
<dbReference type="SUPFAM" id="SSF55811">
    <property type="entry name" value="Nudix"/>
    <property type="match status" value="2"/>
</dbReference>
<dbReference type="Gene3D" id="3.90.79.10">
    <property type="entry name" value="Nucleoside Triphosphate Pyrophosphohydrolase"/>
    <property type="match status" value="2"/>
</dbReference>
<keyword evidence="6" id="KW-1185">Reference proteome</keyword>
<protein>
    <submittedName>
        <fullName evidence="5">NUDIX hydrolase</fullName>
    </submittedName>
</protein>
<dbReference type="CDD" id="cd02883">
    <property type="entry name" value="NUDIX_Hydrolase"/>
    <property type="match status" value="2"/>
</dbReference>
<dbReference type="InterPro" id="IPR020084">
    <property type="entry name" value="NUDIX_hydrolase_CS"/>
</dbReference>
<dbReference type="EMBL" id="JAGFWR010000008">
    <property type="protein sequence ID" value="MBO4162319.1"/>
    <property type="molecule type" value="Genomic_DNA"/>
</dbReference>
<accession>A0ABS3V9N2</accession>
<dbReference type="PANTHER" id="PTHR43046:SF14">
    <property type="entry name" value="MUTT_NUDIX FAMILY PROTEIN"/>
    <property type="match status" value="1"/>
</dbReference>
<dbReference type="InterPro" id="IPR015797">
    <property type="entry name" value="NUDIX_hydrolase-like_dom_sf"/>
</dbReference>
<evidence type="ECO:0000313" key="6">
    <source>
        <dbReference type="Proteomes" id="UP000671399"/>
    </source>
</evidence>
<evidence type="ECO:0000256" key="2">
    <source>
        <dbReference type="ARBA" id="ARBA00022801"/>
    </source>
</evidence>
<dbReference type="PROSITE" id="PS51462">
    <property type="entry name" value="NUDIX"/>
    <property type="match status" value="2"/>
</dbReference>
<feature type="compositionally biased region" description="Pro residues" evidence="3">
    <location>
        <begin position="147"/>
        <end position="165"/>
    </location>
</feature>
<proteinExistence type="predicted"/>
<keyword evidence="2 5" id="KW-0378">Hydrolase</keyword>
<feature type="region of interest" description="Disordered" evidence="3">
    <location>
        <begin position="142"/>
        <end position="193"/>
    </location>
</feature>
<evidence type="ECO:0000313" key="5">
    <source>
        <dbReference type="EMBL" id="MBO4162319.1"/>
    </source>
</evidence>
<gene>
    <name evidence="5" type="ORF">JQN83_16085</name>
</gene>
<comment type="caution">
    <text evidence="5">The sequence shown here is derived from an EMBL/GenBank/DDBJ whole genome shotgun (WGS) entry which is preliminary data.</text>
</comment>
<reference evidence="5 6" key="1">
    <citation type="submission" date="2021-03" db="EMBL/GenBank/DDBJ databases">
        <authorList>
            <person name="Lee D.-H."/>
        </authorList>
    </citation>
    <scope>NUCLEOTIDE SEQUENCE [LARGE SCALE GENOMIC DNA]</scope>
    <source>
        <strain evidence="5 6">MMS20-R2-23</strain>
    </source>
</reference>
<dbReference type="GO" id="GO:0016787">
    <property type="term" value="F:hydrolase activity"/>
    <property type="evidence" value="ECO:0007669"/>
    <property type="project" value="UniProtKB-KW"/>
</dbReference>
<dbReference type="InterPro" id="IPR000086">
    <property type="entry name" value="NUDIX_hydrolase_dom"/>
</dbReference>
<dbReference type="PANTHER" id="PTHR43046">
    <property type="entry name" value="GDP-MANNOSE MANNOSYL HYDROLASE"/>
    <property type="match status" value="1"/>
</dbReference>
<organism evidence="5 6">
    <name type="scientific">Micromonospora antibiotica</name>
    <dbReference type="NCBI Taxonomy" id="2807623"/>
    <lineage>
        <taxon>Bacteria</taxon>
        <taxon>Bacillati</taxon>
        <taxon>Actinomycetota</taxon>
        <taxon>Actinomycetes</taxon>
        <taxon>Micromonosporales</taxon>
        <taxon>Micromonosporaceae</taxon>
        <taxon>Micromonospora</taxon>
    </lineage>
</organism>
<name>A0ABS3V9N2_9ACTN</name>
<comment type="cofactor">
    <cofactor evidence="1">
        <name>Mg(2+)</name>
        <dbReference type="ChEBI" id="CHEBI:18420"/>
    </cofactor>
</comment>
<dbReference type="Pfam" id="PF00293">
    <property type="entry name" value="NUDIX"/>
    <property type="match status" value="2"/>
</dbReference>
<feature type="domain" description="Nudix hydrolase" evidence="4">
    <location>
        <begin position="195"/>
        <end position="337"/>
    </location>
</feature>
<feature type="domain" description="Nudix hydrolase" evidence="4">
    <location>
        <begin position="4"/>
        <end position="145"/>
    </location>
</feature>
<evidence type="ECO:0000256" key="1">
    <source>
        <dbReference type="ARBA" id="ARBA00001946"/>
    </source>
</evidence>
<evidence type="ECO:0000256" key="3">
    <source>
        <dbReference type="SAM" id="MobiDB-lite"/>
    </source>
</evidence>
<dbReference type="PROSITE" id="PS00893">
    <property type="entry name" value="NUDIX_BOX"/>
    <property type="match status" value="1"/>
</dbReference>
<feature type="compositionally biased region" description="Low complexity" evidence="3">
    <location>
        <begin position="183"/>
        <end position="192"/>
    </location>
</feature>
<sequence length="339" mass="34856">MQERRRIAAYGWCADDTGRVLLVRGAAADPAPGLWRLPGGGVAHAEHPADTVVRRFAGETGLGVAVGGLRAAVADLSTRRLGAVEVSVHTDRLVFHVTVPDGQPSHGDRTTADGPAELAWCTPQQAATLPLMPFTAELFGLPTRPVAGPPGAPPPPPAAGPPTGPAPSGSPAGSGSAEEEGSAEGASAGADATADRRQRFAAYGLVTDPDGRVLLTMIAPGYPGAGRWHLPGGGTDHGEQPVDGLLRELVEESGQRGRIDRLMLADNLHNPVALGPEGRPLDWHGVRVIYRVLVDEPTDPVVTEAAGGSTQAAAWFASAQLSGLMMTDVAELATGRTVG</sequence>
<feature type="compositionally biased region" description="Low complexity" evidence="3">
    <location>
        <begin position="166"/>
        <end position="176"/>
    </location>
</feature>